<reference evidence="2" key="1">
    <citation type="journal article" date="2022" name="Mol. Ecol. Resour.">
        <title>The genomes of chicory, endive, great burdock and yacon provide insights into Asteraceae palaeo-polyploidization history and plant inulin production.</title>
        <authorList>
            <person name="Fan W."/>
            <person name="Wang S."/>
            <person name="Wang H."/>
            <person name="Wang A."/>
            <person name="Jiang F."/>
            <person name="Liu H."/>
            <person name="Zhao H."/>
            <person name="Xu D."/>
            <person name="Zhang Y."/>
        </authorList>
    </citation>
    <scope>NUCLEOTIDE SEQUENCE [LARGE SCALE GENOMIC DNA]</scope>
    <source>
        <strain evidence="2">cv. Niubang</strain>
    </source>
</reference>
<protein>
    <submittedName>
        <fullName evidence="1">Uncharacterized protein</fullName>
    </submittedName>
</protein>
<dbReference type="Proteomes" id="UP001055879">
    <property type="component" value="Linkage Group LG01"/>
</dbReference>
<accession>A0ACB9FMH6</accession>
<name>A0ACB9FMH6_ARCLA</name>
<organism evidence="1 2">
    <name type="scientific">Arctium lappa</name>
    <name type="common">Greater burdock</name>
    <name type="synonym">Lappa major</name>
    <dbReference type="NCBI Taxonomy" id="4217"/>
    <lineage>
        <taxon>Eukaryota</taxon>
        <taxon>Viridiplantae</taxon>
        <taxon>Streptophyta</taxon>
        <taxon>Embryophyta</taxon>
        <taxon>Tracheophyta</taxon>
        <taxon>Spermatophyta</taxon>
        <taxon>Magnoliopsida</taxon>
        <taxon>eudicotyledons</taxon>
        <taxon>Gunneridae</taxon>
        <taxon>Pentapetalae</taxon>
        <taxon>asterids</taxon>
        <taxon>campanulids</taxon>
        <taxon>Asterales</taxon>
        <taxon>Asteraceae</taxon>
        <taxon>Carduoideae</taxon>
        <taxon>Cardueae</taxon>
        <taxon>Arctiinae</taxon>
        <taxon>Arctium</taxon>
    </lineage>
</organism>
<proteinExistence type="predicted"/>
<sequence length="310" mass="37051">MFEHQHPLSLVDLQLDDLNYEEEEEDDDDDKKHDLTIKQELRCQCDKCDQEINWLHRYYYKCDQCVYSIHKFCAQLPPTLEHASHIAHTLFPFQLNFNWRCDICQTRHDRKDLLYRCPQCYFYIDVSCALKWLKSNIIHHPSHMHPLICMTKRIMCECDACGKEHKGIFYQCTTCPSLFFHSDCVFLPKKLLIQDATDDFFNHTHPLTLAYSYPKADQKAKFYPRCRVCFNTFLNENLWIYKCDKCRYYAHLDCATAREEPFMSIFSSAGIVNDGDCNRCLGSLWYKLIFKCLQCKYVIHFECCKSFNNW</sequence>
<evidence type="ECO:0000313" key="2">
    <source>
        <dbReference type="Proteomes" id="UP001055879"/>
    </source>
</evidence>
<evidence type="ECO:0000313" key="1">
    <source>
        <dbReference type="EMBL" id="KAI3772568.1"/>
    </source>
</evidence>
<dbReference type="EMBL" id="CM042047">
    <property type="protein sequence ID" value="KAI3772568.1"/>
    <property type="molecule type" value="Genomic_DNA"/>
</dbReference>
<reference evidence="1 2" key="2">
    <citation type="journal article" date="2022" name="Mol. Ecol. Resour.">
        <title>The genomes of chicory, endive, great burdock and yacon provide insights into Asteraceae paleo-polyploidization history and plant inulin production.</title>
        <authorList>
            <person name="Fan W."/>
            <person name="Wang S."/>
            <person name="Wang H."/>
            <person name="Wang A."/>
            <person name="Jiang F."/>
            <person name="Liu H."/>
            <person name="Zhao H."/>
            <person name="Xu D."/>
            <person name="Zhang Y."/>
        </authorList>
    </citation>
    <scope>NUCLEOTIDE SEQUENCE [LARGE SCALE GENOMIC DNA]</scope>
    <source>
        <strain evidence="2">cv. Niubang</strain>
    </source>
</reference>
<keyword evidence="2" id="KW-1185">Reference proteome</keyword>
<comment type="caution">
    <text evidence="1">The sequence shown here is derived from an EMBL/GenBank/DDBJ whole genome shotgun (WGS) entry which is preliminary data.</text>
</comment>
<gene>
    <name evidence="1" type="ORF">L6452_03757</name>
</gene>